<evidence type="ECO:0000256" key="1">
    <source>
        <dbReference type="ARBA" id="ARBA00006432"/>
    </source>
</evidence>
<dbReference type="SUPFAM" id="SSF56801">
    <property type="entry name" value="Acetyl-CoA synthetase-like"/>
    <property type="match status" value="1"/>
</dbReference>
<evidence type="ECO:0000313" key="5">
    <source>
        <dbReference type="EMBL" id="RDX62120.1"/>
    </source>
</evidence>
<evidence type="ECO:0000313" key="6">
    <source>
        <dbReference type="Proteomes" id="UP000257109"/>
    </source>
</evidence>
<keyword evidence="6" id="KW-1185">Reference proteome</keyword>
<feature type="non-terminal residue" evidence="5">
    <location>
        <position position="1"/>
    </location>
</feature>
<evidence type="ECO:0000256" key="3">
    <source>
        <dbReference type="ARBA" id="ARBA00022741"/>
    </source>
</evidence>
<organism evidence="5 6">
    <name type="scientific">Mucuna pruriens</name>
    <name type="common">Velvet bean</name>
    <name type="synonym">Dolichos pruriens</name>
    <dbReference type="NCBI Taxonomy" id="157652"/>
    <lineage>
        <taxon>Eukaryota</taxon>
        <taxon>Viridiplantae</taxon>
        <taxon>Streptophyta</taxon>
        <taxon>Embryophyta</taxon>
        <taxon>Tracheophyta</taxon>
        <taxon>Spermatophyta</taxon>
        <taxon>Magnoliopsida</taxon>
        <taxon>eudicotyledons</taxon>
        <taxon>Gunneridae</taxon>
        <taxon>Pentapetalae</taxon>
        <taxon>rosids</taxon>
        <taxon>fabids</taxon>
        <taxon>Fabales</taxon>
        <taxon>Fabaceae</taxon>
        <taxon>Papilionoideae</taxon>
        <taxon>50 kb inversion clade</taxon>
        <taxon>NPAAA clade</taxon>
        <taxon>indigoferoid/millettioid clade</taxon>
        <taxon>Phaseoleae</taxon>
        <taxon>Mucuna</taxon>
    </lineage>
</organism>
<keyword evidence="4" id="KW-0067">ATP-binding</keyword>
<sequence>MKNSFKIMFLTRSLGLFRSTRIYSSHNHSRKICNISQHNDRGSWESMEGLLRCPANFLPLSPISFLERAAKVCRDRTSLVYGCLEYNWAETHQRCLKLASALTHLGISRGDVVSSVILGTCFDFGDNDVYDSKN</sequence>
<dbReference type="Gene3D" id="3.40.50.980">
    <property type="match status" value="1"/>
</dbReference>
<comment type="caution">
    <text evidence="5">The sequence shown here is derived from an EMBL/GenBank/DDBJ whole genome shotgun (WGS) entry which is preliminary data.</text>
</comment>
<accession>A0A371E7X2</accession>
<keyword evidence="3" id="KW-0547">Nucleotide-binding</keyword>
<protein>
    <submittedName>
        <fullName evidence="5">Acyl-activating enzyme 2</fullName>
    </submittedName>
</protein>
<dbReference type="STRING" id="157652.A0A371E7X2"/>
<keyword evidence="2" id="KW-0436">Ligase</keyword>
<evidence type="ECO:0000256" key="2">
    <source>
        <dbReference type="ARBA" id="ARBA00022598"/>
    </source>
</evidence>
<dbReference type="GO" id="GO:0016874">
    <property type="term" value="F:ligase activity"/>
    <property type="evidence" value="ECO:0007669"/>
    <property type="project" value="UniProtKB-KW"/>
</dbReference>
<gene>
    <name evidence="5" type="primary">AAE2</name>
    <name evidence="5" type="ORF">CR513_59577</name>
</gene>
<dbReference type="Proteomes" id="UP000257109">
    <property type="component" value="Unassembled WGS sequence"/>
</dbReference>
<evidence type="ECO:0000256" key="4">
    <source>
        <dbReference type="ARBA" id="ARBA00022840"/>
    </source>
</evidence>
<comment type="similarity">
    <text evidence="1">Belongs to the ATP-dependent AMP-binding enzyme family.</text>
</comment>
<dbReference type="GO" id="GO:0005524">
    <property type="term" value="F:ATP binding"/>
    <property type="evidence" value="ECO:0007669"/>
    <property type="project" value="UniProtKB-KW"/>
</dbReference>
<dbReference type="AlphaFoldDB" id="A0A371E7X2"/>
<proteinExistence type="inferred from homology"/>
<dbReference type="OrthoDB" id="1434011at2759"/>
<dbReference type="PANTHER" id="PTHR43859">
    <property type="entry name" value="ACYL-ACTIVATING ENZYME"/>
    <property type="match status" value="1"/>
</dbReference>
<dbReference type="PANTHER" id="PTHR43859:SF5">
    <property type="entry name" value="ISOVALERATE--COA LIGASE AAE2"/>
    <property type="match status" value="1"/>
</dbReference>
<name>A0A371E7X2_MUCPR</name>
<dbReference type="EMBL" id="QJKJ01015677">
    <property type="protein sequence ID" value="RDX62120.1"/>
    <property type="molecule type" value="Genomic_DNA"/>
</dbReference>
<reference evidence="5" key="1">
    <citation type="submission" date="2018-05" db="EMBL/GenBank/DDBJ databases">
        <title>Draft genome of Mucuna pruriens seed.</title>
        <authorList>
            <person name="Nnadi N.E."/>
            <person name="Vos R."/>
            <person name="Hasami M.H."/>
            <person name="Devisetty U.K."/>
            <person name="Aguiy J.C."/>
        </authorList>
    </citation>
    <scope>NUCLEOTIDE SEQUENCE [LARGE SCALE GENOMIC DNA]</scope>
    <source>
        <strain evidence="5">JCA_2017</strain>
    </source>
</reference>